<evidence type="ECO:0000313" key="2">
    <source>
        <dbReference type="Proteomes" id="UP000309997"/>
    </source>
</evidence>
<reference evidence="1 2" key="1">
    <citation type="journal article" date="2024" name="Plant Biotechnol. J.">
        <title>Genome and CRISPR/Cas9 system of a widespread forest tree (Populus alba) in the world.</title>
        <authorList>
            <person name="Liu Y.J."/>
            <person name="Jiang P.F."/>
            <person name="Han X.M."/>
            <person name="Li X.Y."/>
            <person name="Wang H.M."/>
            <person name="Wang Y.J."/>
            <person name="Wang X.X."/>
            <person name="Zeng Q.Y."/>
        </authorList>
    </citation>
    <scope>NUCLEOTIDE SEQUENCE [LARGE SCALE GENOMIC DNA]</scope>
    <source>
        <strain evidence="2">cv. PAL-ZL1</strain>
    </source>
</reference>
<protein>
    <submittedName>
        <fullName evidence="1">Uncharacterized protein</fullName>
    </submittedName>
</protein>
<accession>A0ACC4AWB1</accession>
<comment type="caution">
    <text evidence="1">The sequence shown here is derived from an EMBL/GenBank/DDBJ whole genome shotgun (WGS) entry which is preliminary data.</text>
</comment>
<sequence length="713" mass="78804">MATASSSLTFSTSLPKFCRPYSISITPPPQVSVYFKKLSISSSLKISKRTTTRASSMASSGITTIDQNNKKVVEVFDTEEDLAVSLAKYTADLSDKFAKERGAFTVVVSGGSLIKSLRKLVEAPYVDSIDWSKWQVFWVDERVVPKDHPDSNYKLAFDGFLSKVPIPPDGHVASLFPGHPLLKENQKWVTHITDSPKPPPERITFTFPVINSSAQIALVVCGAGKASIVQTALGKSQDSEVFPVQMVSPEGELKWFLDKDAASKLCATRCCNLSDSFGSVGILFLYLVNQKTYIDISGITFCGFNEYVKWHMFWVDERGLPKDNAGINYKLAFDGSLKGISLSFLVITWNPLLKENQKWVSHIKGSPEPPPENYFTFPVINSSSCIALAVCNASKAGAVQTAWRNSQNSIVLPNYDSYTQVFGTSLLQPKLIVEQKRVQLFKRFVCCCKAKSSSSSFMADQNNKKVVKVYDTEQDVAVSLAKYVADLSAKFAKERGSFTVVLSGGYLIDNIRKLTEPPYVDSVEWSKWHVFWVDERVVPRNHVDSNYKLAFDGFLSKVPIPAGQVYAINDALSAEGAAEDYQTVLKHLVDTGVLAKSSVTGFPKFDLMLLGMGPDGHVASLFPGHPLLKENVKWVTHIMDSPKLPPQRITFTFPVINSSAYIAMVVCGPGEVDAVYKALGKTANPELLPVQRVTPEEELRWFLDKVAASKLQE</sequence>
<dbReference type="EMBL" id="RCHU02000015">
    <property type="protein sequence ID" value="KAL3570508.1"/>
    <property type="molecule type" value="Genomic_DNA"/>
</dbReference>
<dbReference type="Proteomes" id="UP000309997">
    <property type="component" value="Unassembled WGS sequence"/>
</dbReference>
<name>A0ACC4AWB1_POPAL</name>
<keyword evidence="2" id="KW-1185">Reference proteome</keyword>
<organism evidence="1 2">
    <name type="scientific">Populus alba</name>
    <name type="common">White poplar</name>
    <dbReference type="NCBI Taxonomy" id="43335"/>
    <lineage>
        <taxon>Eukaryota</taxon>
        <taxon>Viridiplantae</taxon>
        <taxon>Streptophyta</taxon>
        <taxon>Embryophyta</taxon>
        <taxon>Tracheophyta</taxon>
        <taxon>Spermatophyta</taxon>
        <taxon>Magnoliopsida</taxon>
        <taxon>eudicotyledons</taxon>
        <taxon>Gunneridae</taxon>
        <taxon>Pentapetalae</taxon>
        <taxon>rosids</taxon>
        <taxon>fabids</taxon>
        <taxon>Malpighiales</taxon>
        <taxon>Salicaceae</taxon>
        <taxon>Saliceae</taxon>
        <taxon>Populus</taxon>
    </lineage>
</organism>
<evidence type="ECO:0000313" key="1">
    <source>
        <dbReference type="EMBL" id="KAL3570508.1"/>
    </source>
</evidence>
<gene>
    <name evidence="1" type="ORF">D5086_027757</name>
</gene>
<proteinExistence type="predicted"/>